<feature type="transmembrane region" description="Helical" evidence="1">
    <location>
        <begin position="66"/>
        <end position="88"/>
    </location>
</feature>
<dbReference type="RefSeq" id="WP_123197286.1">
    <property type="nucleotide sequence ID" value="NZ_QICB01000001.1"/>
</dbReference>
<dbReference type="OrthoDB" id="3174381at2"/>
<name>A0A3N0AH65_9ACTN</name>
<evidence type="ECO:0000256" key="1">
    <source>
        <dbReference type="SAM" id="Phobius"/>
    </source>
</evidence>
<feature type="transmembrane region" description="Helical" evidence="1">
    <location>
        <begin position="12"/>
        <end position="33"/>
    </location>
</feature>
<evidence type="ECO:0000313" key="2">
    <source>
        <dbReference type="EMBL" id="RNL21444.1"/>
    </source>
</evidence>
<dbReference type="EMBL" id="QICB01000001">
    <property type="protein sequence ID" value="RNL21444.1"/>
    <property type="molecule type" value="Genomic_DNA"/>
</dbReference>
<keyword evidence="1" id="KW-0812">Transmembrane</keyword>
<organism evidence="2 3">
    <name type="scientific">Slackia faecicanis</name>
    <dbReference type="NCBI Taxonomy" id="255723"/>
    <lineage>
        <taxon>Bacteria</taxon>
        <taxon>Bacillati</taxon>
        <taxon>Actinomycetota</taxon>
        <taxon>Coriobacteriia</taxon>
        <taxon>Eggerthellales</taxon>
        <taxon>Eggerthellaceae</taxon>
        <taxon>Slackia</taxon>
    </lineage>
</organism>
<sequence length="243" mass="24660">MATLMKDMARPYAGLFAIALVVALLARMGLWVMDMTGTIAYDYISASGVAVLDVICSILTGSAFVAFVFAGSLALTLSTAGVALYGYLTRRDAIPAHPGTAFLWGWATALVAIACLGIVASGILSGVQVASMSSKLPGTLALIAAVAVFAAFIGTLLMAASLVVHACIVRAESPCALAKNLVVATAACGVVVMLLTVGTFASIDTVSINLARAGGWFVADIAANAAMAAIAWRMAKNARPTAA</sequence>
<feature type="transmembrane region" description="Helical" evidence="1">
    <location>
        <begin position="100"/>
        <end position="120"/>
    </location>
</feature>
<feature type="transmembrane region" description="Helical" evidence="1">
    <location>
        <begin position="181"/>
        <end position="201"/>
    </location>
</feature>
<protein>
    <submittedName>
        <fullName evidence="2">Uncharacterized protein</fullName>
    </submittedName>
</protein>
<keyword evidence="3" id="KW-1185">Reference proteome</keyword>
<evidence type="ECO:0000313" key="3">
    <source>
        <dbReference type="Proteomes" id="UP000267368"/>
    </source>
</evidence>
<keyword evidence="1" id="KW-1133">Transmembrane helix</keyword>
<feature type="transmembrane region" description="Helical" evidence="1">
    <location>
        <begin position="213"/>
        <end position="232"/>
    </location>
</feature>
<dbReference type="AlphaFoldDB" id="A0A3N0AH65"/>
<feature type="transmembrane region" description="Helical" evidence="1">
    <location>
        <begin position="140"/>
        <end position="169"/>
    </location>
</feature>
<dbReference type="Proteomes" id="UP000267368">
    <property type="component" value="Unassembled WGS sequence"/>
</dbReference>
<comment type="caution">
    <text evidence="2">The sequence shown here is derived from an EMBL/GenBank/DDBJ whole genome shotgun (WGS) entry which is preliminary data.</text>
</comment>
<gene>
    <name evidence="2" type="ORF">DMP07_00925</name>
</gene>
<proteinExistence type="predicted"/>
<keyword evidence="1" id="KW-0472">Membrane</keyword>
<reference evidence="3" key="1">
    <citation type="submission" date="2018-05" db="EMBL/GenBank/DDBJ databases">
        <title>Genome Sequencing of selected type strains of the family Eggerthellaceae.</title>
        <authorList>
            <person name="Danylec N."/>
            <person name="Stoll D.A."/>
            <person name="Doetsch A."/>
            <person name="Huch M."/>
        </authorList>
    </citation>
    <scope>NUCLEOTIDE SEQUENCE [LARGE SCALE GENOMIC DNA]</scope>
    <source>
        <strain evidence="3">DSM 17537</strain>
    </source>
</reference>
<accession>A0A3N0AH65</accession>